<dbReference type="PANTHER" id="PTHR10953">
    <property type="entry name" value="UBIQUITIN-ACTIVATING ENZYME E1"/>
    <property type="match status" value="1"/>
</dbReference>
<dbReference type="PROSITE" id="PS00065">
    <property type="entry name" value="D_2_HYDROXYACID_DH_1"/>
    <property type="match status" value="1"/>
</dbReference>
<dbReference type="Pfam" id="PF00899">
    <property type="entry name" value="ThiF"/>
    <property type="match status" value="1"/>
</dbReference>
<dbReference type="InterPro" id="IPR045886">
    <property type="entry name" value="ThiF/MoeB/HesA"/>
</dbReference>
<keyword evidence="7" id="KW-0067">ATP-binding</keyword>
<feature type="region of interest" description="Disordered" evidence="8">
    <location>
        <begin position="17"/>
        <end position="43"/>
    </location>
</feature>
<keyword evidence="3" id="KW-0479">Metal-binding</keyword>
<dbReference type="InterPro" id="IPR029752">
    <property type="entry name" value="D-isomer_DH_CS1"/>
</dbReference>
<sequence length="405" mass="44901">MATVEELQTRIKQLEEELEQERARNRGGTDGGGGRQKIDQMSSEVVDSNPYSRLMALKRMGIVDNYERIRDFTVAIVGVGGVGSVTAEMLTRCGIGKLLLFDYDKVELANMNRLFFQPHQAGLSKVQAAEITLRDINPDVEFETHNYNITTVDNFQHFMDRISHGHLQGDRPVDLVLSCVDNFEARMAINTACNEQGQVWIESGVSENAVSGHIQVIKPGETACFACAPPLVVASGIDEKTLKREGVCAASLPTTMGIVAGFLVQNTLKYLLEFGSVTYYLGYNAMQDFFPSMSMKPNPNCDDSYCTKLQTEYQEKLAAQPKEEVKEEKVEEVVHDANDWGIELVAETTEEELKAASQGHVPELVEGVHVAYIRPMTQEDEEGASGLTVDDQESLEDLMAKMKSI</sequence>
<organism evidence="10 11">
    <name type="scientific">Branchiostoma belcheri</name>
    <name type="common">Amphioxus</name>
    <dbReference type="NCBI Taxonomy" id="7741"/>
    <lineage>
        <taxon>Eukaryota</taxon>
        <taxon>Metazoa</taxon>
        <taxon>Chordata</taxon>
        <taxon>Cephalochordata</taxon>
        <taxon>Leptocardii</taxon>
        <taxon>Amphioxiformes</taxon>
        <taxon>Branchiostomatidae</taxon>
        <taxon>Branchiostoma</taxon>
    </lineage>
</organism>
<evidence type="ECO:0000256" key="7">
    <source>
        <dbReference type="ARBA" id="ARBA00022840"/>
    </source>
</evidence>
<evidence type="ECO:0000256" key="3">
    <source>
        <dbReference type="ARBA" id="ARBA00022723"/>
    </source>
</evidence>
<dbReference type="GO" id="GO:0071569">
    <property type="term" value="P:protein ufmylation"/>
    <property type="evidence" value="ECO:0007669"/>
    <property type="project" value="TreeGrafter"/>
</dbReference>
<evidence type="ECO:0000256" key="6">
    <source>
        <dbReference type="ARBA" id="ARBA00022833"/>
    </source>
</evidence>
<dbReference type="CDD" id="cd00757">
    <property type="entry name" value="ThiF_MoeB_HesA_family"/>
    <property type="match status" value="1"/>
</dbReference>
<name>A0A6P4YHN9_BRABE</name>
<dbReference type="OrthoDB" id="206053at2759"/>
<proteinExistence type="inferred from homology"/>
<dbReference type="InterPro" id="IPR035985">
    <property type="entry name" value="Ubiquitin-activating_enz"/>
</dbReference>
<reference evidence="11" key="1">
    <citation type="submission" date="2025-08" db="UniProtKB">
        <authorList>
            <consortium name="RefSeq"/>
        </authorList>
    </citation>
    <scope>IDENTIFICATION</scope>
    <source>
        <tissue evidence="11">Gonad</tissue>
    </source>
</reference>
<keyword evidence="4" id="KW-0547">Nucleotide-binding</keyword>
<evidence type="ECO:0000256" key="2">
    <source>
        <dbReference type="ARBA" id="ARBA00016279"/>
    </source>
</evidence>
<evidence type="ECO:0000256" key="1">
    <source>
        <dbReference type="ARBA" id="ARBA00005339"/>
    </source>
</evidence>
<keyword evidence="10" id="KW-1185">Reference proteome</keyword>
<dbReference type="GO" id="GO:0046872">
    <property type="term" value="F:metal ion binding"/>
    <property type="evidence" value="ECO:0007669"/>
    <property type="project" value="UniProtKB-KW"/>
</dbReference>
<dbReference type="Proteomes" id="UP000515135">
    <property type="component" value="Unplaced"/>
</dbReference>
<feature type="domain" description="THIF-type NAD/FAD binding fold" evidence="9">
    <location>
        <begin position="51"/>
        <end position="302"/>
    </location>
</feature>
<dbReference type="Gene3D" id="3.40.50.720">
    <property type="entry name" value="NAD(P)-binding Rossmann-like Domain"/>
    <property type="match status" value="1"/>
</dbReference>
<dbReference type="InterPro" id="IPR000594">
    <property type="entry name" value="ThiF_NAD_FAD-bd"/>
</dbReference>
<dbReference type="GO" id="GO:0071566">
    <property type="term" value="F:UFM1 activating enzyme activity"/>
    <property type="evidence" value="ECO:0007669"/>
    <property type="project" value="TreeGrafter"/>
</dbReference>
<evidence type="ECO:0000256" key="4">
    <source>
        <dbReference type="ARBA" id="ARBA00022741"/>
    </source>
</evidence>
<dbReference type="RefSeq" id="XP_019618267.1">
    <property type="nucleotide sequence ID" value="XM_019762708.1"/>
</dbReference>
<comment type="similarity">
    <text evidence="1">Belongs to the ubiquitin-activating E1 family. UBA5 subfamily.</text>
</comment>
<dbReference type="SUPFAM" id="SSF69572">
    <property type="entry name" value="Activating enzymes of the ubiquitin-like proteins"/>
    <property type="match status" value="1"/>
</dbReference>
<keyword evidence="6" id="KW-0862">Zinc</keyword>
<evidence type="ECO:0000259" key="9">
    <source>
        <dbReference type="Pfam" id="PF00899"/>
    </source>
</evidence>
<evidence type="ECO:0000313" key="10">
    <source>
        <dbReference type="Proteomes" id="UP000515135"/>
    </source>
</evidence>
<dbReference type="GO" id="GO:0005829">
    <property type="term" value="C:cytosol"/>
    <property type="evidence" value="ECO:0007669"/>
    <property type="project" value="TreeGrafter"/>
</dbReference>
<keyword evidence="5" id="KW-0833">Ubl conjugation pathway</keyword>
<dbReference type="PANTHER" id="PTHR10953:SF9">
    <property type="entry name" value="UBIQUITIN-LIKE MODIFIER-ACTIVATING ENZYME 5"/>
    <property type="match status" value="1"/>
</dbReference>
<evidence type="ECO:0000256" key="8">
    <source>
        <dbReference type="SAM" id="MobiDB-lite"/>
    </source>
</evidence>
<dbReference type="GeneID" id="109465437"/>
<protein>
    <recommendedName>
        <fullName evidence="2">Ubiquitin-like modifier-activating enzyme 5</fullName>
    </recommendedName>
</protein>
<dbReference type="FunFam" id="3.40.50.720:FF:000066">
    <property type="entry name" value="Putative ubiquitin-like modifier-activating enzyme 5"/>
    <property type="match status" value="1"/>
</dbReference>
<dbReference type="GO" id="GO:0005524">
    <property type="term" value="F:ATP binding"/>
    <property type="evidence" value="ECO:0007669"/>
    <property type="project" value="UniProtKB-KW"/>
</dbReference>
<evidence type="ECO:0000256" key="5">
    <source>
        <dbReference type="ARBA" id="ARBA00022786"/>
    </source>
</evidence>
<accession>A0A6P4YHN9</accession>
<dbReference type="KEGG" id="bbel:109465437"/>
<dbReference type="AlphaFoldDB" id="A0A6P4YHN9"/>
<gene>
    <name evidence="11" type="primary">LOC109465437</name>
</gene>
<evidence type="ECO:0000313" key="11">
    <source>
        <dbReference type="RefSeq" id="XP_019618267.1"/>
    </source>
</evidence>